<accession>A0A439DT21</accession>
<keyword evidence="2" id="KW-0472">Membrane</keyword>
<dbReference type="GO" id="GO:0016020">
    <property type="term" value="C:membrane"/>
    <property type="evidence" value="ECO:0007669"/>
    <property type="project" value="UniProtKB-SubCell"/>
</dbReference>
<evidence type="ECO:0000256" key="2">
    <source>
        <dbReference type="ARBA" id="ARBA00023136"/>
    </source>
</evidence>
<name>A0A439DT21_9MYCO</name>
<dbReference type="PANTHER" id="PTHR37042:SF4">
    <property type="entry name" value="OUTER MEMBRANE PROTEIN RV1973"/>
    <property type="match status" value="1"/>
</dbReference>
<evidence type="ECO:0008006" key="5">
    <source>
        <dbReference type="Google" id="ProtNLM"/>
    </source>
</evidence>
<evidence type="ECO:0000313" key="3">
    <source>
        <dbReference type="EMBL" id="RWA19494.1"/>
    </source>
</evidence>
<reference evidence="3 4" key="1">
    <citation type="submission" date="2013-06" db="EMBL/GenBank/DDBJ databases">
        <title>The draft sequence of the Mycobacterium elephantis genome.</title>
        <authorList>
            <person name="Pettersson F.B."/>
            <person name="Das S."/>
            <person name="Dasgupta S."/>
            <person name="Bhattacharya A."/>
            <person name="Kirsebom L.A."/>
        </authorList>
    </citation>
    <scope>NUCLEOTIDE SEQUENCE [LARGE SCALE GENOMIC DNA]</scope>
    <source>
        <strain evidence="3 4">DSM 44368</strain>
    </source>
</reference>
<keyword evidence="4" id="KW-1185">Reference proteome</keyword>
<organism evidence="3 4">
    <name type="scientific">Mycolicibacterium elephantis DSM 44368</name>
    <dbReference type="NCBI Taxonomy" id="1335622"/>
    <lineage>
        <taxon>Bacteria</taxon>
        <taxon>Bacillati</taxon>
        <taxon>Actinomycetota</taxon>
        <taxon>Actinomycetes</taxon>
        <taxon>Mycobacteriales</taxon>
        <taxon>Mycobacteriaceae</taxon>
        <taxon>Mycolicibacterium</taxon>
    </lineage>
</organism>
<comment type="subcellular location">
    <subcellularLocation>
        <location evidence="1">Membrane</location>
    </subcellularLocation>
</comment>
<dbReference type="AlphaFoldDB" id="A0A439DT21"/>
<dbReference type="EMBL" id="ATDN01000018">
    <property type="protein sequence ID" value="RWA19494.1"/>
    <property type="molecule type" value="Genomic_DNA"/>
</dbReference>
<dbReference type="PANTHER" id="PTHR37042">
    <property type="entry name" value="OUTER MEMBRANE PROTEIN RV1973"/>
    <property type="match status" value="1"/>
</dbReference>
<gene>
    <name evidence="3" type="ORF">MELE44368_20750</name>
</gene>
<evidence type="ECO:0000313" key="4">
    <source>
        <dbReference type="Proteomes" id="UP000287177"/>
    </source>
</evidence>
<proteinExistence type="predicted"/>
<sequence length="110" mass="12139">MHLTSIDHAQVESDVQRILDSAAGAFYDDFQGRSAAFIEVVKKAQSKSRGRITESALESTVGDQAQVLVAVTVNTTVPDTERQEPRLWRMRLTVQKTGETAKVSDVEFVS</sequence>
<protein>
    <recommendedName>
        <fullName evidence="5">Mammalian cell entry protein</fullName>
    </recommendedName>
</protein>
<dbReference type="Proteomes" id="UP000287177">
    <property type="component" value="Unassembled WGS sequence"/>
</dbReference>
<comment type="caution">
    <text evidence="3">The sequence shown here is derived from an EMBL/GenBank/DDBJ whole genome shotgun (WGS) entry which is preliminary data.</text>
</comment>
<evidence type="ECO:0000256" key="1">
    <source>
        <dbReference type="ARBA" id="ARBA00004370"/>
    </source>
</evidence>